<dbReference type="RefSeq" id="WP_133879795.1">
    <property type="nucleotide sequence ID" value="NZ_MWIN01000033.1"/>
</dbReference>
<dbReference type="PANTHER" id="PTHR37951:SF1">
    <property type="entry name" value="TYPE VI SECRETION SYSTEM COMPONENT TSSA1"/>
    <property type="match status" value="1"/>
</dbReference>
<dbReference type="PANTHER" id="PTHR37951">
    <property type="entry name" value="CYTOPLASMIC PROTEIN-RELATED"/>
    <property type="match status" value="1"/>
</dbReference>
<protein>
    <submittedName>
        <fullName evidence="3">Type VI secretion system protein ImpA</fullName>
    </submittedName>
</protein>
<dbReference type="Proteomes" id="UP000295341">
    <property type="component" value="Unassembled WGS sequence"/>
</dbReference>
<dbReference type="InterPro" id="IPR010657">
    <property type="entry name" value="ImpA_N"/>
</dbReference>
<dbReference type="Pfam" id="PF06812">
    <property type="entry name" value="ImpA_N"/>
    <property type="match status" value="1"/>
</dbReference>
<dbReference type="InterPro" id="IPR017740">
    <property type="entry name" value="TssA-like"/>
</dbReference>
<evidence type="ECO:0000256" key="1">
    <source>
        <dbReference type="SAM" id="MobiDB-lite"/>
    </source>
</evidence>
<proteinExistence type="predicted"/>
<evidence type="ECO:0000259" key="2">
    <source>
        <dbReference type="Pfam" id="PF06812"/>
    </source>
</evidence>
<comment type="caution">
    <text evidence="3">The sequence shown here is derived from an EMBL/GenBank/DDBJ whole genome shotgun (WGS) entry which is preliminary data.</text>
</comment>
<feature type="domain" description="ImpA N-terminal" evidence="2">
    <location>
        <begin position="8"/>
        <end position="131"/>
    </location>
</feature>
<dbReference type="NCBIfam" id="TIGR03363">
    <property type="entry name" value="VI_chp_8"/>
    <property type="match status" value="1"/>
</dbReference>
<dbReference type="OrthoDB" id="9771118at2"/>
<reference evidence="3 4" key="1">
    <citation type="submission" date="2019-03" db="EMBL/GenBank/DDBJ databases">
        <title>Genomic Encyclopedia of Type Strains, Phase IV (KMG-IV): sequencing the most valuable type-strain genomes for metagenomic binning, comparative biology and taxonomic classification.</title>
        <authorList>
            <person name="Goeker M."/>
        </authorList>
    </citation>
    <scope>NUCLEOTIDE SEQUENCE [LARGE SCALE GENOMIC DNA]</scope>
    <source>
        <strain evidence="3 4">DSM 26377</strain>
    </source>
</reference>
<evidence type="ECO:0000313" key="3">
    <source>
        <dbReference type="EMBL" id="TDU31186.1"/>
    </source>
</evidence>
<dbReference type="EMBL" id="SOBT01000008">
    <property type="protein sequence ID" value="TDU31186.1"/>
    <property type="molecule type" value="Genomic_DNA"/>
</dbReference>
<accession>A0A4S3JZV0</accession>
<dbReference type="AlphaFoldDB" id="A0A4S3JZV0"/>
<name>A0A4S3JZV0_9GAMM</name>
<organism evidence="3 4">
    <name type="scientific">Panacagrimonas perspica</name>
    <dbReference type="NCBI Taxonomy" id="381431"/>
    <lineage>
        <taxon>Bacteria</taxon>
        <taxon>Pseudomonadati</taxon>
        <taxon>Pseudomonadota</taxon>
        <taxon>Gammaproteobacteria</taxon>
        <taxon>Nevskiales</taxon>
        <taxon>Nevskiaceae</taxon>
        <taxon>Panacagrimonas</taxon>
    </lineage>
</organism>
<feature type="region of interest" description="Disordered" evidence="1">
    <location>
        <begin position="245"/>
        <end position="274"/>
    </location>
</feature>
<sequence length="343" mass="36175">MLDIEALLAPIDDASPAGPDLEYDAEWQALERAAQGKPEQQFGDTIIPAEEPDWLDVGNRAEGLLGRSKDVRSASLLAQAQVRLHQFPGLLSGLQLVHQLVERYWDTVHPMLDASDGNDPTMRLNAMSALADPGGLQRLARGAQLFASRALGDLTLRQVEVAAGKAAARSDEAVPSQSQVDQQIAAAISADPGFVETVTSTLAAAKGLSSFLDEQVGSDRSLDFKPLIGSLFTLSQVVTRVAASMSGGDGGDGDGSGFGGDEGGGGGGTGINTTGAIRSRQDAIMLMDKISDFLARTEPSNPAPLLIQRAKRLMEMSFIDILKELAPDGLNQARNVTGVRDEE</sequence>
<evidence type="ECO:0000313" key="4">
    <source>
        <dbReference type="Proteomes" id="UP000295341"/>
    </source>
</evidence>
<gene>
    <name evidence="3" type="ORF">DFR24_0545</name>
</gene>
<keyword evidence="4" id="KW-1185">Reference proteome</keyword>
<feature type="compositionally biased region" description="Gly residues" evidence="1">
    <location>
        <begin position="247"/>
        <end position="270"/>
    </location>
</feature>